<dbReference type="InterPro" id="IPR053269">
    <property type="entry name" value="Asp-Met_ligase"/>
</dbReference>
<dbReference type="InterPro" id="IPR036291">
    <property type="entry name" value="NAD(P)-bd_dom_sf"/>
</dbReference>
<dbReference type="PATRIC" id="fig|546269.5.peg.1073"/>
<keyword evidence="5" id="KW-1185">Reference proteome</keyword>
<evidence type="ECO:0000313" key="5">
    <source>
        <dbReference type="Proteomes" id="UP000007468"/>
    </source>
</evidence>
<reference evidence="5" key="1">
    <citation type="submission" date="2010-12" db="EMBL/GenBank/DDBJ databases">
        <title>The genome sequence of Filifactor alocis strain ATCC 35896.</title>
        <authorList>
            <consortium name="The Broad Institute Genome Sequencing Platform"/>
            <person name="Ward D."/>
            <person name="Earl A."/>
            <person name="Feldgarden M."/>
            <person name="Young S.K."/>
            <person name="Gargeya S."/>
            <person name="Zeng Q."/>
            <person name="Alvarado L."/>
            <person name="Berlin A."/>
            <person name="Bochicchio J."/>
            <person name="Chapman S.B."/>
            <person name="Chen Z."/>
            <person name="Freedman E."/>
            <person name="Gellesch M."/>
            <person name="Goldberg J."/>
            <person name="Griggs A."/>
            <person name="Gujja S."/>
            <person name="Heilman E."/>
            <person name="Heiman D."/>
            <person name="Howarth C."/>
            <person name="Mehta T."/>
            <person name="Neiman D."/>
            <person name="Pearson M."/>
            <person name="Roberts A."/>
            <person name="Saif S."/>
            <person name="Shea T."/>
            <person name="Shenoy N."/>
            <person name="Sisk P."/>
            <person name="Stolte C."/>
            <person name="Sykes S."/>
            <person name="White J."/>
            <person name="Yandava C."/>
            <person name="Izard J."/>
            <person name="Blanton J.M."/>
            <person name="Baranova O.V."/>
            <person name="Tanner A.C."/>
            <person name="Dewhirst F.E."/>
            <person name="Haas B."/>
            <person name="Nusbaum C."/>
            <person name="Birren B."/>
        </authorList>
    </citation>
    <scope>NUCLEOTIDE SEQUENCE [LARGE SCALE GENOMIC DNA]</scope>
    <source>
        <strain evidence="5">ATCC 35896 / D40 B5</strain>
    </source>
</reference>
<organism evidence="4 5">
    <name type="scientific">Filifactor alocis (strain ATCC 35896 / CCUG 47790 / D40 B5)</name>
    <name type="common">Fusobacterium alocis</name>
    <dbReference type="NCBI Taxonomy" id="546269"/>
    <lineage>
        <taxon>Bacteria</taxon>
        <taxon>Bacillati</taxon>
        <taxon>Bacillota</taxon>
        <taxon>Clostridia</taxon>
        <taxon>Peptostreptococcales</taxon>
        <taxon>Filifactoraceae</taxon>
        <taxon>Filifactor</taxon>
    </lineage>
</organism>
<gene>
    <name evidence="4" type="ordered locus">HMPREF0389_00597</name>
</gene>
<dbReference type="EMBL" id="CP002390">
    <property type="protein sequence ID" value="EFE28680.2"/>
    <property type="molecule type" value="Genomic_DNA"/>
</dbReference>
<evidence type="ECO:0000313" key="4">
    <source>
        <dbReference type="EMBL" id="EFE28680.2"/>
    </source>
</evidence>
<dbReference type="Proteomes" id="UP000007468">
    <property type="component" value="Chromosome"/>
</dbReference>
<sequence length="447" mass="52744">MKFCIKSQNGYVLKKERTWFEIYRFQAKKDDNNTVLCYNEAILNKRRIKKMEYKNKAVVLGANYYIGLSTIRCLGKAGVSVTAVDYDRDKAYGLESKYCKEIGIAPHYKNEPERFLSFLIDYAKGQEEKPVLIPTADPYVEFIDTYFDELKQYYLFPMQEKGIYTKLMDKDKFYQFCQEIGAVIPETVLLDEDNFMEKVKQNVGFPCMVKPADSPSFMHEFRQKMFKVCDEKELEEAVAKAKEKNIDVFIQRIIPGFDDHMYTFDAYINQEGEITHWTTCQKYRQYPINFGASVYTTQKYVKELYDIAAPFLKKTGFRGFAEIEFKKDENTGQFYIIEVNVRITNFNALLYKCGLNMPYITYREMIGAPLPNKSIEKDLGIVFWCAYEDMFAVRDYIKTKQLTPLQIAKSYCTKKAPAIWDIDDQKPFWEFNKQLTKRVMRKFRTKK</sequence>
<dbReference type="Gene3D" id="3.30.470.20">
    <property type="entry name" value="ATP-grasp fold, B domain"/>
    <property type="match status" value="1"/>
</dbReference>
<dbReference type="InterPro" id="IPR011095">
    <property type="entry name" value="Dala_Dala_lig_C"/>
</dbReference>
<dbReference type="PANTHER" id="PTHR37018:SF1">
    <property type="entry name" value="CULTURE SPECIFIC PROTEIN, PUTATIVE (AFU_ORTHOLOGUE AFUA_2G00130)-RELATED"/>
    <property type="match status" value="1"/>
</dbReference>
<dbReference type="SUPFAM" id="SSF56059">
    <property type="entry name" value="Glutathione synthetase ATP-binding domain-like"/>
    <property type="match status" value="1"/>
</dbReference>
<dbReference type="STRING" id="546269.HMPREF0389_00597"/>
<accession>D6GPH7</accession>
<dbReference type="GO" id="GO:0005524">
    <property type="term" value="F:ATP binding"/>
    <property type="evidence" value="ECO:0007669"/>
    <property type="project" value="UniProtKB-UniRule"/>
</dbReference>
<dbReference type="PROSITE" id="PS50975">
    <property type="entry name" value="ATP_GRASP"/>
    <property type="match status" value="1"/>
</dbReference>
<dbReference type="GO" id="GO:0046872">
    <property type="term" value="F:metal ion binding"/>
    <property type="evidence" value="ECO:0007669"/>
    <property type="project" value="InterPro"/>
</dbReference>
<dbReference type="GO" id="GO:0008716">
    <property type="term" value="F:D-alanine-D-alanine ligase activity"/>
    <property type="evidence" value="ECO:0007669"/>
    <property type="project" value="InterPro"/>
</dbReference>
<dbReference type="InterPro" id="IPR005479">
    <property type="entry name" value="CPAse_ATP-bd"/>
</dbReference>
<evidence type="ECO:0000256" key="1">
    <source>
        <dbReference type="ARBA" id="ARBA00022598"/>
    </source>
</evidence>
<dbReference type="AlphaFoldDB" id="D6GPH7"/>
<dbReference type="HOGENOM" id="CLU_034084_1_1_9"/>
<dbReference type="PANTHER" id="PTHR37018">
    <property type="entry name" value="CULTURE SPECIFIC PROTEIN, PUTATIVE (AFU_ORTHOLOGUE AFUA_2G00130)-RELATED"/>
    <property type="match status" value="1"/>
</dbReference>
<dbReference type="PROSITE" id="PS00867">
    <property type="entry name" value="CPSASE_2"/>
    <property type="match status" value="1"/>
</dbReference>
<dbReference type="InterPro" id="IPR013815">
    <property type="entry name" value="ATP_grasp_subdomain_1"/>
</dbReference>
<keyword evidence="2" id="KW-0547">Nucleotide-binding</keyword>
<evidence type="ECO:0000259" key="3">
    <source>
        <dbReference type="PROSITE" id="PS50975"/>
    </source>
</evidence>
<dbReference type="eggNOG" id="COG3919">
    <property type="taxonomic scope" value="Bacteria"/>
</dbReference>
<evidence type="ECO:0000256" key="2">
    <source>
        <dbReference type="PROSITE-ProRule" id="PRU00409"/>
    </source>
</evidence>
<proteinExistence type="predicted"/>
<dbReference type="InterPro" id="IPR011761">
    <property type="entry name" value="ATP-grasp"/>
</dbReference>
<dbReference type="Pfam" id="PF07478">
    <property type="entry name" value="Dala_Dala_lig_C"/>
    <property type="match status" value="1"/>
</dbReference>
<name>D6GPH7_FILAD</name>
<dbReference type="KEGG" id="faa:HMPREF0389_00597"/>
<feature type="domain" description="ATP-grasp" evidence="3">
    <location>
        <begin position="174"/>
        <end position="366"/>
    </location>
</feature>
<keyword evidence="1" id="KW-0436">Ligase</keyword>
<keyword evidence="2" id="KW-0067">ATP-binding</keyword>
<dbReference type="Gene3D" id="3.30.1490.20">
    <property type="entry name" value="ATP-grasp fold, A domain"/>
    <property type="match status" value="1"/>
</dbReference>
<dbReference type="SUPFAM" id="SSF51735">
    <property type="entry name" value="NAD(P)-binding Rossmann-fold domains"/>
    <property type="match status" value="1"/>
</dbReference>
<protein>
    <recommendedName>
        <fullName evidence="3">ATP-grasp domain-containing protein</fullName>
    </recommendedName>
</protein>